<feature type="domain" description="PKD" evidence="1">
    <location>
        <begin position="59"/>
        <end position="109"/>
    </location>
</feature>
<dbReference type="Gene3D" id="2.60.40.10">
    <property type="entry name" value="Immunoglobulins"/>
    <property type="match status" value="1"/>
</dbReference>
<protein>
    <submittedName>
        <fullName evidence="2">PKD domain-containing protein</fullName>
    </submittedName>
</protein>
<keyword evidence="3" id="KW-1185">Reference proteome</keyword>
<evidence type="ECO:0000259" key="1">
    <source>
        <dbReference type="Pfam" id="PF00801"/>
    </source>
</evidence>
<comment type="caution">
    <text evidence="2">The sequence shown here is derived from an EMBL/GenBank/DDBJ whole genome shotgun (WGS) entry which is preliminary data.</text>
</comment>
<dbReference type="Pfam" id="PF00801">
    <property type="entry name" value="PKD"/>
    <property type="match status" value="1"/>
</dbReference>
<organism evidence="2 3">
    <name type="scientific">Hymenobacter defluvii</name>
    <dbReference type="NCBI Taxonomy" id="2054411"/>
    <lineage>
        <taxon>Bacteria</taxon>
        <taxon>Pseudomonadati</taxon>
        <taxon>Bacteroidota</taxon>
        <taxon>Cytophagia</taxon>
        <taxon>Cytophagales</taxon>
        <taxon>Hymenobacteraceae</taxon>
        <taxon>Hymenobacter</taxon>
    </lineage>
</organism>
<dbReference type="EMBL" id="JAGETX010000005">
    <property type="protein sequence ID" value="MBO3271324.1"/>
    <property type="molecule type" value="Genomic_DNA"/>
</dbReference>
<dbReference type="InterPro" id="IPR000601">
    <property type="entry name" value="PKD_dom"/>
</dbReference>
<accession>A0ABS3TCG8</accession>
<dbReference type="RefSeq" id="WP_208307733.1">
    <property type="nucleotide sequence ID" value="NZ_JAGETX010000005.1"/>
</dbReference>
<dbReference type="CDD" id="cd00146">
    <property type="entry name" value="PKD"/>
    <property type="match status" value="1"/>
</dbReference>
<dbReference type="Proteomes" id="UP000670527">
    <property type="component" value="Unassembled WGS sequence"/>
</dbReference>
<proteinExistence type="predicted"/>
<evidence type="ECO:0000313" key="2">
    <source>
        <dbReference type="EMBL" id="MBO3271324.1"/>
    </source>
</evidence>
<sequence length="274" mass="30105">MTTITRFAFISVLALAICNKEPDPIQPAPVASFSVAGAASNDVIKVGTYDAIVVTNTSTKADTYTSSLGNDSIKTGADPRIFRYPKAGTYSLTLTVQNADGQKSSTSRTIRVLDQVVKQVAIVFARFENASPPHIFDRPTLQAVVRLGPDKVTYPDPTNRYTSYNAPVVFRSPLVQNVTENQFPLIFPLTERLVSDIPTLTNPLEYRGRNKTGYSGVGYGLELYMQDATGTYLASSSYQSLYLTQAGNITLRDDIPNNKFTVQYSNIKLQGQYE</sequence>
<dbReference type="InterPro" id="IPR035986">
    <property type="entry name" value="PKD_dom_sf"/>
</dbReference>
<reference evidence="2 3" key="1">
    <citation type="submission" date="2021-03" db="EMBL/GenBank/DDBJ databases">
        <authorList>
            <person name="Kim M.K."/>
        </authorList>
    </citation>
    <scope>NUCLEOTIDE SEQUENCE [LARGE SCALE GENOMIC DNA]</scope>
    <source>
        <strain evidence="2 3">BT507</strain>
    </source>
</reference>
<dbReference type="SUPFAM" id="SSF49299">
    <property type="entry name" value="PKD domain"/>
    <property type="match status" value="1"/>
</dbReference>
<evidence type="ECO:0000313" key="3">
    <source>
        <dbReference type="Proteomes" id="UP000670527"/>
    </source>
</evidence>
<dbReference type="InterPro" id="IPR013783">
    <property type="entry name" value="Ig-like_fold"/>
</dbReference>
<gene>
    <name evidence="2" type="ORF">J4D97_11735</name>
</gene>
<name>A0ABS3TCG8_9BACT</name>